<evidence type="ECO:0000259" key="6">
    <source>
        <dbReference type="SMART" id="SM00563"/>
    </source>
</evidence>
<reference evidence="7 8" key="1">
    <citation type="submission" date="2023-08" db="EMBL/GenBank/DDBJ databases">
        <authorList>
            <person name="Girao M."/>
            <person name="Carvalho M.F."/>
        </authorList>
    </citation>
    <scope>NUCLEOTIDE SEQUENCE [LARGE SCALE GENOMIC DNA]</scope>
    <source>
        <strain evidence="7 8">CC-R104</strain>
    </source>
</reference>
<dbReference type="SMART" id="SM00563">
    <property type="entry name" value="PlsC"/>
    <property type="match status" value="1"/>
</dbReference>
<evidence type="ECO:0000313" key="8">
    <source>
        <dbReference type="Proteomes" id="UP001331936"/>
    </source>
</evidence>
<dbReference type="CDD" id="cd07989">
    <property type="entry name" value="LPLAT_AGPAT-like"/>
    <property type="match status" value="1"/>
</dbReference>
<evidence type="ECO:0000256" key="1">
    <source>
        <dbReference type="ARBA" id="ARBA00005189"/>
    </source>
</evidence>
<organism evidence="7 8">
    <name type="scientific">Rhodococcus chondri</name>
    <dbReference type="NCBI Taxonomy" id="3065941"/>
    <lineage>
        <taxon>Bacteria</taxon>
        <taxon>Bacillati</taxon>
        <taxon>Actinomycetota</taxon>
        <taxon>Actinomycetes</taxon>
        <taxon>Mycobacteriales</taxon>
        <taxon>Nocardiaceae</taxon>
        <taxon>Rhodococcus</taxon>
    </lineage>
</organism>
<feature type="domain" description="Phospholipid/glycerol acyltransferase" evidence="6">
    <location>
        <begin position="93"/>
        <end position="205"/>
    </location>
</feature>
<accession>A0ABU7JXL8</accession>
<keyword evidence="2" id="KW-0444">Lipid biosynthesis</keyword>
<evidence type="ECO:0000256" key="3">
    <source>
        <dbReference type="ARBA" id="ARBA00022679"/>
    </source>
</evidence>
<evidence type="ECO:0000256" key="4">
    <source>
        <dbReference type="ARBA" id="ARBA00023098"/>
    </source>
</evidence>
<gene>
    <name evidence="7" type="ORF">Q8814_22030</name>
</gene>
<dbReference type="RefSeq" id="WP_330154112.1">
    <property type="nucleotide sequence ID" value="NZ_JAUZMZ010000181.1"/>
</dbReference>
<keyword evidence="3" id="KW-0808">Transferase</keyword>
<dbReference type="PANTHER" id="PTHR10434:SF64">
    <property type="entry name" value="1-ACYL-SN-GLYCEROL-3-PHOSPHATE ACYLTRANSFERASE-RELATED"/>
    <property type="match status" value="1"/>
</dbReference>
<dbReference type="PANTHER" id="PTHR10434">
    <property type="entry name" value="1-ACYL-SN-GLYCEROL-3-PHOSPHATE ACYLTRANSFERASE"/>
    <property type="match status" value="1"/>
</dbReference>
<dbReference type="Pfam" id="PF01553">
    <property type="entry name" value="Acyltransferase"/>
    <property type="match status" value="1"/>
</dbReference>
<dbReference type="InterPro" id="IPR002123">
    <property type="entry name" value="Plipid/glycerol_acylTrfase"/>
</dbReference>
<proteinExistence type="predicted"/>
<comment type="pathway">
    <text evidence="1">Lipid metabolism.</text>
</comment>
<evidence type="ECO:0000256" key="2">
    <source>
        <dbReference type="ARBA" id="ARBA00022516"/>
    </source>
</evidence>
<evidence type="ECO:0000313" key="7">
    <source>
        <dbReference type="EMBL" id="MEE2034755.1"/>
    </source>
</evidence>
<dbReference type="SUPFAM" id="SSF69593">
    <property type="entry name" value="Glycerol-3-phosphate (1)-acyltransferase"/>
    <property type="match status" value="1"/>
</dbReference>
<evidence type="ECO:0000256" key="5">
    <source>
        <dbReference type="ARBA" id="ARBA00023315"/>
    </source>
</evidence>
<keyword evidence="5 7" id="KW-0012">Acyltransferase</keyword>
<dbReference type="Proteomes" id="UP001331936">
    <property type="component" value="Unassembled WGS sequence"/>
</dbReference>
<dbReference type="GO" id="GO:0016746">
    <property type="term" value="F:acyltransferase activity"/>
    <property type="evidence" value="ECO:0007669"/>
    <property type="project" value="UniProtKB-KW"/>
</dbReference>
<comment type="caution">
    <text evidence="7">The sequence shown here is derived from an EMBL/GenBank/DDBJ whole genome shotgun (WGS) entry which is preliminary data.</text>
</comment>
<dbReference type="EMBL" id="JAUZMZ010000181">
    <property type="protein sequence ID" value="MEE2034755.1"/>
    <property type="molecule type" value="Genomic_DNA"/>
</dbReference>
<name>A0ABU7JXL8_9NOCA</name>
<keyword evidence="4" id="KW-0443">Lipid metabolism</keyword>
<sequence>MTGRVHAWMPVSPCGSGCLPSHQSRVNLLTALARSLVVLVALASAPLLTAGRLLPAEPRRTLQRRYARTLLRCVGLRLTVVDRRDRRGYDGGILVVAPHVSWTDVLVLTAVAPAGFVARADLLEWGVLGSLARRMRVIPIDRQRLRRLPEVVDRIRERLHAGERVAVFPEGTTWCGRAYGGFRSALFEAAIAAECPVQPVGLRYLDHVGEPTCGPAFVGDESIVASMRRLIRSRGTVAEVVLAPLEWPGNDRRDLAARCERAARADRPTRIGHKMLLPESTAAASGEVGARYA</sequence>
<keyword evidence="8" id="KW-1185">Reference proteome</keyword>
<protein>
    <submittedName>
        <fullName evidence="7">Lysophospholipid acyltransferase family protein</fullName>
    </submittedName>
</protein>